<dbReference type="CDD" id="cd14702">
    <property type="entry name" value="bZIP_plant_GBF1"/>
    <property type="match status" value="1"/>
</dbReference>
<feature type="compositionally biased region" description="Polar residues" evidence="4">
    <location>
        <begin position="272"/>
        <end position="290"/>
    </location>
</feature>
<keyword evidence="2" id="KW-0238">DNA-binding</keyword>
<dbReference type="EMBL" id="JAPFCC010000001">
    <property type="protein sequence ID" value="MCW7551696.1"/>
    <property type="molecule type" value="Genomic_DNA"/>
</dbReference>
<proteinExistence type="predicted"/>
<dbReference type="InterPro" id="IPR004827">
    <property type="entry name" value="bZIP"/>
</dbReference>
<name>A0ABT3MQP6_9GAMM</name>
<keyword evidence="3" id="KW-0804">Transcription</keyword>
<feature type="compositionally biased region" description="Basic and acidic residues" evidence="4">
    <location>
        <begin position="198"/>
        <end position="212"/>
    </location>
</feature>
<comment type="caution">
    <text evidence="6">The sequence shown here is derived from an EMBL/GenBank/DDBJ whole genome shotgun (WGS) entry which is preliminary data.</text>
</comment>
<evidence type="ECO:0000259" key="5">
    <source>
        <dbReference type="PROSITE" id="PS50217"/>
    </source>
</evidence>
<organism evidence="6 7">
    <name type="scientific">Endozoicomonas gorgoniicola</name>
    <dbReference type="NCBI Taxonomy" id="1234144"/>
    <lineage>
        <taxon>Bacteria</taxon>
        <taxon>Pseudomonadati</taxon>
        <taxon>Pseudomonadota</taxon>
        <taxon>Gammaproteobacteria</taxon>
        <taxon>Oceanospirillales</taxon>
        <taxon>Endozoicomonadaceae</taxon>
        <taxon>Endozoicomonas</taxon>
    </lineage>
</organism>
<dbReference type="SUPFAM" id="SSF57959">
    <property type="entry name" value="Leucine zipper domain"/>
    <property type="match status" value="1"/>
</dbReference>
<reference evidence="6 7" key="1">
    <citation type="submission" date="2022-10" db="EMBL/GenBank/DDBJ databases">
        <title>High-quality genome sequences of two octocoral-associated bacteria, Endozoicomonas euniceicola EF212 and Endozoicomonas gorgoniicola PS125.</title>
        <authorList>
            <person name="Chiou Y.-J."/>
            <person name="Chen Y.-H."/>
        </authorList>
    </citation>
    <scope>NUCLEOTIDE SEQUENCE [LARGE SCALE GENOMIC DNA]</scope>
    <source>
        <strain evidence="6 7">PS125</strain>
    </source>
</reference>
<evidence type="ECO:0000313" key="7">
    <source>
        <dbReference type="Proteomes" id="UP001209854"/>
    </source>
</evidence>
<dbReference type="RefSeq" id="WP_262566707.1">
    <property type="nucleotide sequence ID" value="NZ_JAPFCC010000001.1"/>
</dbReference>
<feature type="compositionally biased region" description="Polar residues" evidence="4">
    <location>
        <begin position="154"/>
        <end position="165"/>
    </location>
</feature>
<feature type="region of interest" description="Disordered" evidence="4">
    <location>
        <begin position="124"/>
        <end position="212"/>
    </location>
</feature>
<evidence type="ECO:0000256" key="1">
    <source>
        <dbReference type="ARBA" id="ARBA00023015"/>
    </source>
</evidence>
<dbReference type="InterPro" id="IPR045314">
    <property type="entry name" value="bZIP_plant_GBF1"/>
</dbReference>
<dbReference type="SMART" id="SM00338">
    <property type="entry name" value="BRLZ"/>
    <property type="match status" value="1"/>
</dbReference>
<gene>
    <name evidence="6" type="ORF">NX722_03360</name>
</gene>
<feature type="domain" description="BZIP" evidence="5">
    <location>
        <begin position="187"/>
        <end position="250"/>
    </location>
</feature>
<feature type="region of interest" description="Disordered" evidence="4">
    <location>
        <begin position="271"/>
        <end position="290"/>
    </location>
</feature>
<keyword evidence="7" id="KW-1185">Reference proteome</keyword>
<evidence type="ECO:0000256" key="3">
    <source>
        <dbReference type="ARBA" id="ARBA00023163"/>
    </source>
</evidence>
<dbReference type="Gene3D" id="1.20.5.170">
    <property type="match status" value="1"/>
</dbReference>
<evidence type="ECO:0000313" key="6">
    <source>
        <dbReference type="EMBL" id="MCW7551696.1"/>
    </source>
</evidence>
<dbReference type="PROSITE" id="PS50217">
    <property type="entry name" value="BZIP"/>
    <property type="match status" value="1"/>
</dbReference>
<feature type="compositionally biased region" description="Basic and acidic residues" evidence="4">
    <location>
        <begin position="133"/>
        <end position="149"/>
    </location>
</feature>
<dbReference type="InterPro" id="IPR046347">
    <property type="entry name" value="bZIP_sf"/>
</dbReference>
<evidence type="ECO:0000256" key="4">
    <source>
        <dbReference type="SAM" id="MobiDB-lite"/>
    </source>
</evidence>
<keyword evidence="1" id="KW-0805">Transcription regulation</keyword>
<feature type="compositionally biased region" description="Basic and acidic residues" evidence="4">
    <location>
        <begin position="173"/>
        <end position="191"/>
    </location>
</feature>
<protein>
    <recommendedName>
        <fullName evidence="5">BZIP domain-containing protein</fullName>
    </recommendedName>
</protein>
<evidence type="ECO:0000256" key="2">
    <source>
        <dbReference type="ARBA" id="ARBA00023125"/>
    </source>
</evidence>
<accession>A0ABT3MQP6</accession>
<sequence length="361" mass="40277">MNIEGNSSFGLPENIFGTGEKAHDSRYHDIKDSEAGGVFWGHQVSEKTVPEDGLHIPKKSPESADNLDSVCNLSPLNYFTNPDLPIINVFCDPKISSRPDQVTETTTSPSTTTVLPDWQLRDAAEQNIPSFPRRRESTTTVDPRLRGDDDGINLSASSLSFNQPTVAAPTPQVKREVTYSQDDPEKISKANERKRKNRESARKSRQNKEKNYCEMSQRVKNLEAENKSLIKVNTALTEKMNNYDKTLQHYSEEIKIVENAFEAYYEEKYGSGHSTSEQGEATKPNESSVKANDTVINNYLKATLKNRDAEIANLKLKIQQRDARIASLEAKSVTTASQPTGGTGIVVFVQTDQTQNTNTPF</sequence>
<dbReference type="Pfam" id="PF00170">
    <property type="entry name" value="bZIP_1"/>
    <property type="match status" value="1"/>
</dbReference>
<dbReference type="Proteomes" id="UP001209854">
    <property type="component" value="Unassembled WGS sequence"/>
</dbReference>